<comment type="catalytic activity">
    <reaction evidence="9">
        <text>L-seryl-[protein] + ATP = O-phospho-L-seryl-[protein] + ADP + H(+)</text>
        <dbReference type="Rhea" id="RHEA:17989"/>
        <dbReference type="Rhea" id="RHEA-COMP:9863"/>
        <dbReference type="Rhea" id="RHEA-COMP:11604"/>
        <dbReference type="ChEBI" id="CHEBI:15378"/>
        <dbReference type="ChEBI" id="CHEBI:29999"/>
        <dbReference type="ChEBI" id="CHEBI:30616"/>
        <dbReference type="ChEBI" id="CHEBI:83421"/>
        <dbReference type="ChEBI" id="CHEBI:456216"/>
        <dbReference type="EC" id="2.7.11.22"/>
    </reaction>
</comment>
<feature type="domain" description="Protein kinase" evidence="12">
    <location>
        <begin position="10"/>
        <end position="292"/>
    </location>
</feature>
<dbReference type="SUPFAM" id="SSF56112">
    <property type="entry name" value="Protein kinase-like (PK-like)"/>
    <property type="match status" value="1"/>
</dbReference>
<name>A0A7S4F7Q6_CHRCT</name>
<dbReference type="GO" id="GO:0005634">
    <property type="term" value="C:nucleus"/>
    <property type="evidence" value="ECO:0007669"/>
    <property type="project" value="TreeGrafter"/>
</dbReference>
<feature type="binding site" evidence="10">
    <location>
        <position position="39"/>
    </location>
    <ligand>
        <name>ATP</name>
        <dbReference type="ChEBI" id="CHEBI:30616"/>
    </ligand>
</feature>
<dbReference type="PROSITE" id="PS00108">
    <property type="entry name" value="PROTEIN_KINASE_ST"/>
    <property type="match status" value="1"/>
</dbReference>
<gene>
    <name evidence="13" type="ORF">PCAR00345_LOCUS30657</name>
</gene>
<dbReference type="GO" id="GO:0005524">
    <property type="term" value="F:ATP binding"/>
    <property type="evidence" value="ECO:0007669"/>
    <property type="project" value="UniProtKB-UniRule"/>
</dbReference>
<dbReference type="InterPro" id="IPR008271">
    <property type="entry name" value="Ser/Thr_kinase_AS"/>
</dbReference>
<keyword evidence="7 10" id="KW-0067">ATP-binding</keyword>
<dbReference type="InterPro" id="IPR017441">
    <property type="entry name" value="Protein_kinase_ATP_BS"/>
</dbReference>
<evidence type="ECO:0000256" key="5">
    <source>
        <dbReference type="ARBA" id="ARBA00022741"/>
    </source>
</evidence>
<sequence length="296" mass="32784">MEADHHSRRYAIEQKVGEGSFGQVFRARDRQHGHVVALKKVRIRDVRMLPAAALRELLALQQISHPNVLELLGQYTHGANLVLVMPFLPLSLATVLEQQHLPMPSERVREIAIMLLSGLVACHESDLVHRDIKPANLLIDAHGRLQIADFGQSRLLPKDAGGSLTAQVATRWYRAPELLFGSRYYGKGVDIWASGCVIAQLWSISPLLPGDSDLDQIFQVLLLLGSPSEANWPGVTLMPDFHKLELPRCQPKPMRRVLPYAPSSAVDLVSKMICYDPKARVSANDALSHAWLAGGL</sequence>
<dbReference type="InterPro" id="IPR000719">
    <property type="entry name" value="Prot_kinase_dom"/>
</dbReference>
<evidence type="ECO:0000259" key="12">
    <source>
        <dbReference type="PROSITE" id="PS50011"/>
    </source>
</evidence>
<dbReference type="InterPro" id="IPR011009">
    <property type="entry name" value="Kinase-like_dom_sf"/>
</dbReference>
<reference evidence="13" key="1">
    <citation type="submission" date="2021-01" db="EMBL/GenBank/DDBJ databases">
        <authorList>
            <person name="Corre E."/>
            <person name="Pelletier E."/>
            <person name="Niang G."/>
            <person name="Scheremetjew M."/>
            <person name="Finn R."/>
            <person name="Kale V."/>
            <person name="Holt S."/>
            <person name="Cochrane G."/>
            <person name="Meng A."/>
            <person name="Brown T."/>
            <person name="Cohen L."/>
        </authorList>
    </citation>
    <scope>NUCLEOTIDE SEQUENCE</scope>
    <source>
        <strain evidence="13">CCMP645</strain>
    </source>
</reference>
<dbReference type="PANTHER" id="PTHR24056:SF171">
    <property type="entry name" value="CYCLIN-DEPENDENT KINASE 20"/>
    <property type="match status" value="1"/>
</dbReference>
<evidence type="ECO:0000256" key="2">
    <source>
        <dbReference type="ARBA" id="ARBA00012425"/>
    </source>
</evidence>
<dbReference type="Pfam" id="PF00069">
    <property type="entry name" value="Pkinase"/>
    <property type="match status" value="1"/>
</dbReference>
<dbReference type="PROSITE" id="PS50011">
    <property type="entry name" value="PROTEIN_KINASE_DOM"/>
    <property type="match status" value="1"/>
</dbReference>
<dbReference type="AlphaFoldDB" id="A0A7S4F7Q6"/>
<evidence type="ECO:0000256" key="4">
    <source>
        <dbReference type="ARBA" id="ARBA00022679"/>
    </source>
</evidence>
<keyword evidence="6" id="KW-0418">Kinase</keyword>
<keyword evidence="3 11" id="KW-0723">Serine/threonine-protein kinase</keyword>
<evidence type="ECO:0000256" key="10">
    <source>
        <dbReference type="PROSITE-ProRule" id="PRU10141"/>
    </source>
</evidence>
<keyword evidence="4" id="KW-0808">Transferase</keyword>
<evidence type="ECO:0000256" key="11">
    <source>
        <dbReference type="RuleBase" id="RU000304"/>
    </source>
</evidence>
<dbReference type="EC" id="2.7.11.22" evidence="2"/>
<dbReference type="GO" id="GO:0004693">
    <property type="term" value="F:cyclin-dependent protein serine/threonine kinase activity"/>
    <property type="evidence" value="ECO:0007669"/>
    <property type="project" value="UniProtKB-EC"/>
</dbReference>
<evidence type="ECO:0000256" key="3">
    <source>
        <dbReference type="ARBA" id="ARBA00022527"/>
    </source>
</evidence>
<evidence type="ECO:0000256" key="6">
    <source>
        <dbReference type="ARBA" id="ARBA00022777"/>
    </source>
</evidence>
<dbReference type="InterPro" id="IPR050108">
    <property type="entry name" value="CDK"/>
</dbReference>
<protein>
    <recommendedName>
        <fullName evidence="2">cyclin-dependent kinase</fullName>
        <ecNumber evidence="2">2.7.11.22</ecNumber>
    </recommendedName>
</protein>
<dbReference type="EMBL" id="HBIZ01047882">
    <property type="protein sequence ID" value="CAE0778018.1"/>
    <property type="molecule type" value="Transcribed_RNA"/>
</dbReference>
<dbReference type="SMART" id="SM00220">
    <property type="entry name" value="S_TKc"/>
    <property type="match status" value="1"/>
</dbReference>
<proteinExistence type="inferred from homology"/>
<comment type="catalytic activity">
    <reaction evidence="8">
        <text>L-threonyl-[protein] + ATP = O-phospho-L-threonyl-[protein] + ADP + H(+)</text>
        <dbReference type="Rhea" id="RHEA:46608"/>
        <dbReference type="Rhea" id="RHEA-COMP:11060"/>
        <dbReference type="Rhea" id="RHEA-COMP:11605"/>
        <dbReference type="ChEBI" id="CHEBI:15378"/>
        <dbReference type="ChEBI" id="CHEBI:30013"/>
        <dbReference type="ChEBI" id="CHEBI:30616"/>
        <dbReference type="ChEBI" id="CHEBI:61977"/>
        <dbReference type="ChEBI" id="CHEBI:456216"/>
        <dbReference type="EC" id="2.7.11.22"/>
    </reaction>
</comment>
<keyword evidence="5 10" id="KW-0547">Nucleotide-binding</keyword>
<dbReference type="PANTHER" id="PTHR24056">
    <property type="entry name" value="CELL DIVISION PROTEIN KINASE"/>
    <property type="match status" value="1"/>
</dbReference>
<evidence type="ECO:0000256" key="8">
    <source>
        <dbReference type="ARBA" id="ARBA00047811"/>
    </source>
</evidence>
<evidence type="ECO:0000256" key="1">
    <source>
        <dbReference type="ARBA" id="ARBA00006485"/>
    </source>
</evidence>
<comment type="similarity">
    <text evidence="1">Belongs to the protein kinase superfamily. CMGC Ser/Thr protein kinase family. CDC2/CDKX subfamily.</text>
</comment>
<accession>A0A7S4F7Q6</accession>
<organism evidence="13">
    <name type="scientific">Chrysotila carterae</name>
    <name type="common">Marine alga</name>
    <name type="synonym">Syracosphaera carterae</name>
    <dbReference type="NCBI Taxonomy" id="13221"/>
    <lineage>
        <taxon>Eukaryota</taxon>
        <taxon>Haptista</taxon>
        <taxon>Haptophyta</taxon>
        <taxon>Prymnesiophyceae</taxon>
        <taxon>Isochrysidales</taxon>
        <taxon>Isochrysidaceae</taxon>
        <taxon>Chrysotila</taxon>
    </lineage>
</organism>
<dbReference type="Gene3D" id="3.30.200.20">
    <property type="entry name" value="Phosphorylase Kinase, domain 1"/>
    <property type="match status" value="1"/>
</dbReference>
<dbReference type="FunFam" id="1.10.510.10:FF:000624">
    <property type="entry name" value="Mitogen-activated protein kinase"/>
    <property type="match status" value="1"/>
</dbReference>
<evidence type="ECO:0000313" key="13">
    <source>
        <dbReference type="EMBL" id="CAE0778018.1"/>
    </source>
</evidence>
<evidence type="ECO:0000256" key="7">
    <source>
        <dbReference type="ARBA" id="ARBA00022840"/>
    </source>
</evidence>
<dbReference type="PROSITE" id="PS00107">
    <property type="entry name" value="PROTEIN_KINASE_ATP"/>
    <property type="match status" value="1"/>
</dbReference>
<dbReference type="Gene3D" id="1.10.510.10">
    <property type="entry name" value="Transferase(Phosphotransferase) domain 1"/>
    <property type="match status" value="1"/>
</dbReference>
<evidence type="ECO:0000256" key="9">
    <source>
        <dbReference type="ARBA" id="ARBA00048367"/>
    </source>
</evidence>